<dbReference type="RefSeq" id="WP_260190485.1">
    <property type="nucleotide sequence ID" value="NZ_JAFFZE010000009.1"/>
</dbReference>
<evidence type="ECO:0000313" key="6">
    <source>
        <dbReference type="Proteomes" id="UP001156441"/>
    </source>
</evidence>
<evidence type="ECO:0000256" key="1">
    <source>
        <dbReference type="ARBA" id="ARBA00007061"/>
    </source>
</evidence>
<dbReference type="SUPFAM" id="SSF53901">
    <property type="entry name" value="Thiolase-like"/>
    <property type="match status" value="2"/>
</dbReference>
<evidence type="ECO:0000313" key="5">
    <source>
        <dbReference type="EMBL" id="MCT2583115.1"/>
    </source>
</evidence>
<protein>
    <submittedName>
        <fullName evidence="5">Hydroxymethylglutaryl-CoA synthase family protein</fullName>
    </submittedName>
</protein>
<dbReference type="EMBL" id="JAFFZE010000009">
    <property type="protein sequence ID" value="MCT2583115.1"/>
    <property type="molecule type" value="Genomic_DNA"/>
</dbReference>
<feature type="domain" description="Hydroxymethylglutaryl-coenzyme A synthase N-terminal" evidence="3">
    <location>
        <begin position="4"/>
        <end position="160"/>
    </location>
</feature>
<dbReference type="InterPro" id="IPR013746">
    <property type="entry name" value="HMG_CoA_synt_C_dom"/>
</dbReference>
<evidence type="ECO:0000256" key="2">
    <source>
        <dbReference type="ARBA" id="ARBA00022679"/>
    </source>
</evidence>
<comment type="caution">
    <text evidence="5">The sequence shown here is derived from an EMBL/GenBank/DDBJ whole genome shotgun (WGS) entry which is preliminary data.</text>
</comment>
<name>A0ABT2J5H1_9PSEU</name>
<sequence length="386" mass="40874">MARIGIEAVNAYCGSAWLPAEELFTARGLDHTRLAGLGLVGKGVVLPDEDVVSLAATAARPLARDDIRTLVVATESGVDMSKSVSTHVHQLLGLPRQCRLFEVKQACYGGIAALQAAAGLVSVEPGSKALVVAADVPAVTRGEYIEAGQGCGAVAVLVGDQPGVVELSLGDSGCYGYELADFLRPGPDVEVVDTDLSLVSYLDSLLGAFADHCDRVPGTDIVTGFDMLAMHTPFPGMVRGAHRTLLRKLSDLRPDAIAEDYRARVEPSTRLPATAGNIYSATTLLAMLSAIGHRPSTRDQVLGVFSYGSGSAAEFIRCVVPAGATAVLPDLSARTRLSVPEYDRFLDRTRLLGQGARDVPVEVRTEWPGRAVLTGISGYQREYAWL</sequence>
<dbReference type="InterPro" id="IPR013528">
    <property type="entry name" value="HMG_CoA_synth_N"/>
</dbReference>
<dbReference type="Pfam" id="PF01154">
    <property type="entry name" value="HMG_CoA_synt_N"/>
    <property type="match status" value="1"/>
</dbReference>
<dbReference type="Gene3D" id="3.40.47.10">
    <property type="match status" value="2"/>
</dbReference>
<feature type="domain" description="Hydroxymethylglutaryl-coenzyme A synthase C-terminal" evidence="4">
    <location>
        <begin position="257"/>
        <end position="324"/>
    </location>
</feature>
<comment type="similarity">
    <text evidence="1">Belongs to the thiolase-like superfamily. HMG-CoA synthase family.</text>
</comment>
<dbReference type="Pfam" id="PF08540">
    <property type="entry name" value="HMG_CoA_synt_C"/>
    <property type="match status" value="1"/>
</dbReference>
<organism evidence="5 6">
    <name type="scientific">Actinophytocola gossypii</name>
    <dbReference type="NCBI Taxonomy" id="2812003"/>
    <lineage>
        <taxon>Bacteria</taxon>
        <taxon>Bacillati</taxon>
        <taxon>Actinomycetota</taxon>
        <taxon>Actinomycetes</taxon>
        <taxon>Pseudonocardiales</taxon>
        <taxon>Pseudonocardiaceae</taxon>
    </lineage>
</organism>
<dbReference type="CDD" id="cd00827">
    <property type="entry name" value="init_cond_enzymes"/>
    <property type="match status" value="1"/>
</dbReference>
<dbReference type="InterPro" id="IPR016039">
    <property type="entry name" value="Thiolase-like"/>
</dbReference>
<evidence type="ECO:0000259" key="3">
    <source>
        <dbReference type="Pfam" id="PF01154"/>
    </source>
</evidence>
<keyword evidence="2" id="KW-0808">Transferase</keyword>
<reference evidence="5 6" key="1">
    <citation type="submission" date="2021-02" db="EMBL/GenBank/DDBJ databases">
        <title>Actinophytocola xerophila sp. nov., isolated from soil of cotton cropping field.</title>
        <authorList>
            <person name="Huang R."/>
            <person name="Chen X."/>
            <person name="Ge X."/>
            <person name="Liu W."/>
        </authorList>
    </citation>
    <scope>NUCLEOTIDE SEQUENCE [LARGE SCALE GENOMIC DNA]</scope>
    <source>
        <strain evidence="5 6">S1-96</strain>
    </source>
</reference>
<proteinExistence type="inferred from homology"/>
<dbReference type="PANTHER" id="PTHR43323:SF2">
    <property type="entry name" value="HYDROXYMETHYLGLUTARYL-COA SYNTHASE"/>
    <property type="match status" value="1"/>
</dbReference>
<evidence type="ECO:0000259" key="4">
    <source>
        <dbReference type="Pfam" id="PF08540"/>
    </source>
</evidence>
<dbReference type="PANTHER" id="PTHR43323">
    <property type="entry name" value="3-HYDROXY-3-METHYLGLUTARYL COENZYME A SYNTHASE"/>
    <property type="match status" value="1"/>
</dbReference>
<dbReference type="Proteomes" id="UP001156441">
    <property type="component" value="Unassembled WGS sequence"/>
</dbReference>
<gene>
    <name evidence="5" type="ORF">JT362_08300</name>
</gene>
<accession>A0ABT2J5H1</accession>
<keyword evidence="6" id="KW-1185">Reference proteome</keyword>